<evidence type="ECO:0000313" key="3">
    <source>
        <dbReference type="Proteomes" id="UP001052739"/>
    </source>
</evidence>
<evidence type="ECO:0000313" key="2">
    <source>
        <dbReference type="EMBL" id="GHI25898.1"/>
    </source>
</evidence>
<feature type="compositionally biased region" description="Gly residues" evidence="1">
    <location>
        <begin position="26"/>
        <end position="40"/>
    </location>
</feature>
<gene>
    <name evidence="2" type="ORF">Shyd_72690</name>
</gene>
<feature type="region of interest" description="Disordered" evidence="1">
    <location>
        <begin position="1"/>
        <end position="45"/>
    </location>
</feature>
<evidence type="ECO:0000256" key="1">
    <source>
        <dbReference type="SAM" id="MobiDB-lite"/>
    </source>
</evidence>
<accession>A0ABQ3PLJ5</accession>
<name>A0ABQ3PLJ5_9ACTN</name>
<reference evidence="2" key="1">
    <citation type="submission" date="2024-05" db="EMBL/GenBank/DDBJ databases">
        <title>Whole genome shotgun sequence of Streptomyces hydrogenans NBRC 13475.</title>
        <authorList>
            <person name="Komaki H."/>
            <person name="Tamura T."/>
        </authorList>
    </citation>
    <scope>NUCLEOTIDE SEQUENCE</scope>
    <source>
        <strain evidence="2">NBRC 13475</strain>
    </source>
</reference>
<protein>
    <submittedName>
        <fullName evidence="2">Uncharacterized protein</fullName>
    </submittedName>
</protein>
<dbReference type="EMBL" id="BNDW01000099">
    <property type="protein sequence ID" value="GHI25898.1"/>
    <property type="molecule type" value="Genomic_DNA"/>
</dbReference>
<sequence length="103" mass="10616">MVKEMEGVERDGQPHGDGCRAEGAGAPRGGRGRFGAGRAGGAQCHPKLSAEREEVLKDLLPVAGAGWVACQRGWMASGWPRRAVTRVLTVAPVGGLGALEGGR</sequence>
<dbReference type="Proteomes" id="UP001052739">
    <property type="component" value="Unassembled WGS sequence"/>
</dbReference>
<organism evidence="2 3">
    <name type="scientific">Streptomyces hydrogenans</name>
    <dbReference type="NCBI Taxonomy" id="1873719"/>
    <lineage>
        <taxon>Bacteria</taxon>
        <taxon>Bacillati</taxon>
        <taxon>Actinomycetota</taxon>
        <taxon>Actinomycetes</taxon>
        <taxon>Kitasatosporales</taxon>
        <taxon>Streptomycetaceae</taxon>
        <taxon>Streptomyces</taxon>
    </lineage>
</organism>
<feature type="compositionally biased region" description="Basic and acidic residues" evidence="1">
    <location>
        <begin position="1"/>
        <end position="20"/>
    </location>
</feature>
<proteinExistence type="predicted"/>
<comment type="caution">
    <text evidence="2">The sequence shown here is derived from an EMBL/GenBank/DDBJ whole genome shotgun (WGS) entry which is preliminary data.</text>
</comment>
<keyword evidence="3" id="KW-1185">Reference proteome</keyword>